<evidence type="ECO:0000256" key="1">
    <source>
        <dbReference type="ARBA" id="ARBA00023125"/>
    </source>
</evidence>
<dbReference type="GO" id="GO:0010212">
    <property type="term" value="P:response to ionizing radiation"/>
    <property type="evidence" value="ECO:0007669"/>
    <property type="project" value="TreeGrafter"/>
</dbReference>
<dbReference type="EMBL" id="JOJR01000945">
    <property type="protein sequence ID" value="RCN33295.1"/>
    <property type="molecule type" value="Genomic_DNA"/>
</dbReference>
<keyword evidence="3" id="KW-0812">Transmembrane</keyword>
<dbReference type="PANTHER" id="PTHR13356:SF0">
    <property type="entry name" value="SOSS COMPLEX SUBUNIT B HOMOLOG"/>
    <property type="match status" value="1"/>
</dbReference>
<organism evidence="5 6">
    <name type="scientific">Ancylostoma caninum</name>
    <name type="common">Dog hookworm</name>
    <dbReference type="NCBI Taxonomy" id="29170"/>
    <lineage>
        <taxon>Eukaryota</taxon>
        <taxon>Metazoa</taxon>
        <taxon>Ecdysozoa</taxon>
        <taxon>Nematoda</taxon>
        <taxon>Chromadorea</taxon>
        <taxon>Rhabditida</taxon>
        <taxon>Rhabditina</taxon>
        <taxon>Rhabditomorpha</taxon>
        <taxon>Strongyloidea</taxon>
        <taxon>Ancylostomatidae</taxon>
        <taxon>Ancylostomatinae</taxon>
        <taxon>Ancylostoma</taxon>
    </lineage>
</organism>
<evidence type="ECO:0000313" key="6">
    <source>
        <dbReference type="Proteomes" id="UP000252519"/>
    </source>
</evidence>
<dbReference type="STRING" id="29170.A0A368FR42"/>
<evidence type="ECO:0000313" key="5">
    <source>
        <dbReference type="EMBL" id="RCN33295.1"/>
    </source>
</evidence>
<dbReference type="GO" id="GO:0003677">
    <property type="term" value="F:DNA binding"/>
    <property type="evidence" value="ECO:0007669"/>
    <property type="project" value="UniProtKB-KW"/>
</dbReference>
<keyword evidence="6" id="KW-1185">Reference proteome</keyword>
<dbReference type="Gene3D" id="2.40.50.140">
    <property type="entry name" value="Nucleic acid-binding proteins"/>
    <property type="match status" value="1"/>
</dbReference>
<feature type="compositionally biased region" description="Polar residues" evidence="2">
    <location>
        <begin position="207"/>
        <end position="216"/>
    </location>
</feature>
<dbReference type="Pfam" id="PF21473">
    <property type="entry name" value="OB_Ssb-like"/>
    <property type="match status" value="1"/>
</dbReference>
<protein>
    <recommendedName>
        <fullName evidence="4">Single-stranded DNA binding protein Ssb-like OB fold domain-containing protein</fullName>
    </recommendedName>
</protein>
<dbReference type="OrthoDB" id="295715at2759"/>
<dbReference type="InterPro" id="IPR051231">
    <property type="entry name" value="SOSS-B"/>
</dbReference>
<dbReference type="InterPro" id="IPR048970">
    <property type="entry name" value="OB_Ssb-like"/>
</dbReference>
<accession>A0A368FR42</accession>
<dbReference type="InterPro" id="IPR012340">
    <property type="entry name" value="NA-bd_OB-fold"/>
</dbReference>
<dbReference type="SUPFAM" id="SSF50249">
    <property type="entry name" value="Nucleic acid-binding proteins"/>
    <property type="match status" value="1"/>
</dbReference>
<keyword evidence="3" id="KW-1133">Transmembrane helix</keyword>
<feature type="transmembrane region" description="Helical" evidence="3">
    <location>
        <begin position="17"/>
        <end position="47"/>
    </location>
</feature>
<dbReference type="GO" id="GO:0000724">
    <property type="term" value="P:double-strand break repair via homologous recombination"/>
    <property type="evidence" value="ECO:0007669"/>
    <property type="project" value="TreeGrafter"/>
</dbReference>
<dbReference type="GO" id="GO:0005694">
    <property type="term" value="C:chromosome"/>
    <property type="evidence" value="ECO:0007669"/>
    <property type="project" value="UniProtKB-ARBA"/>
</dbReference>
<name>A0A368FR42_ANCCA</name>
<feature type="region of interest" description="Disordered" evidence="2">
    <location>
        <begin position="191"/>
        <end position="261"/>
    </location>
</feature>
<keyword evidence="3" id="KW-0472">Membrane</keyword>
<dbReference type="FunFam" id="2.40.50.140:FF:000072">
    <property type="entry name" value="SOSS complex subunit B2"/>
    <property type="match status" value="1"/>
</dbReference>
<feature type="compositionally biased region" description="Gly residues" evidence="2">
    <location>
        <begin position="252"/>
        <end position="261"/>
    </location>
</feature>
<comment type="caution">
    <text evidence="5">The sequence shown here is derived from an EMBL/GenBank/DDBJ whole genome shotgun (WGS) entry which is preliminary data.</text>
</comment>
<evidence type="ECO:0000256" key="3">
    <source>
        <dbReference type="SAM" id="Phobius"/>
    </source>
</evidence>
<reference evidence="5 6" key="1">
    <citation type="submission" date="2014-10" db="EMBL/GenBank/DDBJ databases">
        <title>Draft genome of the hookworm Ancylostoma caninum.</title>
        <authorList>
            <person name="Mitreva M."/>
        </authorList>
    </citation>
    <scope>NUCLEOTIDE SEQUENCE [LARGE SCALE GENOMIC DNA]</scope>
    <source>
        <strain evidence="5 6">Baltimore</strain>
    </source>
</reference>
<evidence type="ECO:0000259" key="4">
    <source>
        <dbReference type="Pfam" id="PF21473"/>
    </source>
</evidence>
<dbReference type="GO" id="GO:0044818">
    <property type="term" value="P:mitotic G2/M transition checkpoint"/>
    <property type="evidence" value="ECO:0007669"/>
    <property type="project" value="TreeGrafter"/>
</dbReference>
<dbReference type="GO" id="GO:0070876">
    <property type="term" value="C:SOSS complex"/>
    <property type="evidence" value="ECO:0007669"/>
    <property type="project" value="TreeGrafter"/>
</dbReference>
<proteinExistence type="predicted"/>
<gene>
    <name evidence="5" type="ORF">ANCCAN_20891</name>
</gene>
<sequence length="261" mass="28580">RAPCEICAPRPPVIPCVLYICALGNCCLCVTFLLVSYLSSFVILLLLSLQRKINTLCSLVTMAANHVHMHPPPQQNDGYVKIASLQPQMNCINTYGIVLENHPVRRLANGSLVVSMRIADPSGSIIFTIMNAEVQDLFEPGDIIKIKNGFTNIYRGMLNLSCGRQGEFMKSGDFMLVYSETPNMSEFNSEYAAMERARKPSPPPEGENTTQSNSGPGDSRRPQGVRPGMPPHKRPPPGHQTGGPPHKRQDAGAGGHYRGRP</sequence>
<feature type="non-terminal residue" evidence="5">
    <location>
        <position position="1"/>
    </location>
</feature>
<dbReference type="CDD" id="cd04491">
    <property type="entry name" value="SoSSB_OBF"/>
    <property type="match status" value="1"/>
</dbReference>
<evidence type="ECO:0000256" key="2">
    <source>
        <dbReference type="SAM" id="MobiDB-lite"/>
    </source>
</evidence>
<dbReference type="AlphaFoldDB" id="A0A368FR42"/>
<keyword evidence="1" id="KW-0238">DNA-binding</keyword>
<dbReference type="PANTHER" id="PTHR13356">
    <property type="entry name" value="OB FOLD NUCLEIC ACID BINDING PROTEIN-RELATED"/>
    <property type="match status" value="1"/>
</dbReference>
<dbReference type="Proteomes" id="UP000252519">
    <property type="component" value="Unassembled WGS sequence"/>
</dbReference>
<feature type="domain" description="Single-stranded DNA binding protein Ssb-like OB fold" evidence="4">
    <location>
        <begin position="109"/>
        <end position="167"/>
    </location>
</feature>